<dbReference type="InterPro" id="IPR045705">
    <property type="entry name" value="DUF6061"/>
</dbReference>
<dbReference type="Proteomes" id="UP001465119">
    <property type="component" value="Unassembled WGS sequence"/>
</dbReference>
<gene>
    <name evidence="1" type="ORF">WMO20_10360</name>
</gene>
<reference evidence="1 2" key="1">
    <citation type="submission" date="2024-03" db="EMBL/GenBank/DDBJ databases">
        <title>Human intestinal bacterial collection.</title>
        <authorList>
            <person name="Pauvert C."/>
            <person name="Hitch T.C.A."/>
            <person name="Clavel T."/>
        </authorList>
    </citation>
    <scope>NUCLEOTIDE SEQUENCE [LARGE SCALE GENOMIC DNA]</scope>
    <source>
        <strain evidence="1 2">CLA-AA-H281</strain>
    </source>
</reference>
<organism evidence="1 2">
    <name type="scientific">Faecalibacterium intestinale</name>
    <dbReference type="NCBI Taxonomy" id="3133155"/>
    <lineage>
        <taxon>Bacteria</taxon>
        <taxon>Bacillati</taxon>
        <taxon>Bacillota</taxon>
        <taxon>Clostridia</taxon>
        <taxon>Eubacteriales</taxon>
        <taxon>Oscillospiraceae</taxon>
        <taxon>Faecalibacterium</taxon>
    </lineage>
</organism>
<dbReference type="EMBL" id="JBBMEN010000016">
    <property type="protein sequence ID" value="MEQ2386322.1"/>
    <property type="molecule type" value="Genomic_DNA"/>
</dbReference>
<evidence type="ECO:0000313" key="1">
    <source>
        <dbReference type="EMBL" id="MEQ2386322.1"/>
    </source>
</evidence>
<protein>
    <submittedName>
        <fullName evidence="1">DUF6061 family protein</fullName>
    </submittedName>
</protein>
<dbReference type="Pfam" id="PF19537">
    <property type="entry name" value="DUF6061"/>
    <property type="match status" value="1"/>
</dbReference>
<name>A0ABV1C425_9FIRM</name>
<comment type="caution">
    <text evidence="1">The sequence shown here is derived from an EMBL/GenBank/DDBJ whole genome shotgun (WGS) entry which is preliminary data.</text>
</comment>
<accession>A0ABV1C425</accession>
<dbReference type="RefSeq" id="WP_242852859.1">
    <property type="nucleotide sequence ID" value="NZ_JBBMEN010000016.1"/>
</dbReference>
<evidence type="ECO:0000313" key="2">
    <source>
        <dbReference type="Proteomes" id="UP001465119"/>
    </source>
</evidence>
<keyword evidence="2" id="KW-1185">Reference proteome</keyword>
<proteinExistence type="predicted"/>
<sequence length="42" mass="5068">MKRNQYFDHNHSQKALYCRYNMDTNRVEAQFNDGTIVNFALL</sequence>